<dbReference type="RefSeq" id="XP_022154947.1">
    <property type="nucleotide sequence ID" value="XM_022299255.1"/>
</dbReference>
<feature type="compositionally biased region" description="Low complexity" evidence="1">
    <location>
        <begin position="66"/>
        <end position="81"/>
    </location>
</feature>
<organism evidence="2 3">
    <name type="scientific">Momordica charantia</name>
    <name type="common">Bitter gourd</name>
    <name type="synonym">Balsam pear</name>
    <dbReference type="NCBI Taxonomy" id="3673"/>
    <lineage>
        <taxon>Eukaryota</taxon>
        <taxon>Viridiplantae</taxon>
        <taxon>Streptophyta</taxon>
        <taxon>Embryophyta</taxon>
        <taxon>Tracheophyta</taxon>
        <taxon>Spermatophyta</taxon>
        <taxon>Magnoliopsida</taxon>
        <taxon>eudicotyledons</taxon>
        <taxon>Gunneridae</taxon>
        <taxon>Pentapetalae</taxon>
        <taxon>rosids</taxon>
        <taxon>fabids</taxon>
        <taxon>Cucurbitales</taxon>
        <taxon>Cucurbitaceae</taxon>
        <taxon>Momordiceae</taxon>
        <taxon>Momordica</taxon>
    </lineage>
</organism>
<dbReference type="GeneID" id="111022090"/>
<sequence length="195" mass="21918">MSRVFITFGGEWKDSEKDYVDGRTKGLTVDSTTTYREFQGQNVPSSCMPTTCIPQFQRPTDPIPSFPSSSSNPSSSQQPHPYYRHLGHDIAGLTPLESDVVPCNLGDDRVCDWNVPGLWNDNQDESDESYDPLGESEEGDYEAEFVNDDYDDALDEESEPDVEQVQADFVGMKQRSDKWGVMVSLDCLMMRSCNS</sequence>
<evidence type="ECO:0000313" key="2">
    <source>
        <dbReference type="Proteomes" id="UP000504603"/>
    </source>
</evidence>
<accession>A0A6J1DN26</accession>
<dbReference type="KEGG" id="mcha:111022090"/>
<feature type="compositionally biased region" description="Acidic residues" evidence="1">
    <location>
        <begin position="122"/>
        <end position="140"/>
    </location>
</feature>
<evidence type="ECO:0000256" key="1">
    <source>
        <dbReference type="SAM" id="MobiDB-lite"/>
    </source>
</evidence>
<dbReference type="Proteomes" id="UP000504603">
    <property type="component" value="Unplaced"/>
</dbReference>
<feature type="region of interest" description="Disordered" evidence="1">
    <location>
        <begin position="52"/>
        <end position="85"/>
    </location>
</feature>
<keyword evidence="2" id="KW-1185">Reference proteome</keyword>
<proteinExistence type="predicted"/>
<gene>
    <name evidence="3" type="primary">LOC111022090</name>
</gene>
<dbReference type="AlphaFoldDB" id="A0A6J1DN26"/>
<feature type="region of interest" description="Disordered" evidence="1">
    <location>
        <begin position="118"/>
        <end position="140"/>
    </location>
</feature>
<evidence type="ECO:0000313" key="3">
    <source>
        <dbReference type="RefSeq" id="XP_022154947.1"/>
    </source>
</evidence>
<reference evidence="3" key="1">
    <citation type="submission" date="2025-08" db="UniProtKB">
        <authorList>
            <consortium name="RefSeq"/>
        </authorList>
    </citation>
    <scope>IDENTIFICATION</scope>
    <source>
        <strain evidence="3">OHB3-1</strain>
    </source>
</reference>
<name>A0A6J1DN26_MOMCH</name>
<protein>
    <submittedName>
        <fullName evidence="3">Uncharacterized protein LOC111022090</fullName>
    </submittedName>
</protein>